<keyword evidence="6" id="KW-0808">Transferase</keyword>
<feature type="domain" description="Response regulatory" evidence="13">
    <location>
        <begin position="482"/>
        <end position="602"/>
    </location>
</feature>
<protein>
    <recommendedName>
        <fullName evidence="9">Circadian input-output histidine kinase CikA</fullName>
        <ecNumber evidence="3">2.7.13.3</ecNumber>
    </recommendedName>
    <alternativeName>
        <fullName evidence="4">Stage 0 sporulation protein A homolog</fullName>
    </alternativeName>
</protein>
<organism evidence="14 15">
    <name type="scientific">Clostridium symbiosum</name>
    <name type="common">Bacteroides symbiosus</name>
    <dbReference type="NCBI Taxonomy" id="1512"/>
    <lineage>
        <taxon>Bacteria</taxon>
        <taxon>Bacillati</taxon>
        <taxon>Bacillota</taxon>
        <taxon>Clostridia</taxon>
        <taxon>Lachnospirales</taxon>
        <taxon>Lachnospiraceae</taxon>
        <taxon>Otoolea</taxon>
    </lineage>
</organism>
<dbReference type="InterPro" id="IPR011006">
    <property type="entry name" value="CheY-like_superfamily"/>
</dbReference>
<dbReference type="Pfam" id="PF02518">
    <property type="entry name" value="HATPase_c"/>
    <property type="match status" value="1"/>
</dbReference>
<name>A0AAW6ATR0_CLOSY</name>
<dbReference type="InterPro" id="IPR005467">
    <property type="entry name" value="His_kinase_dom"/>
</dbReference>
<evidence type="ECO:0000313" key="15">
    <source>
        <dbReference type="Proteomes" id="UP001300871"/>
    </source>
</evidence>
<sequence length="748" mass="84233">MLKNKLNRYQKLAKVMAVFLLILLAGYYIISVSYTNSIIGGLENIKEHPFPVAIAAGKMETNSRELRLTVERLCTDRTIDTLDEVKRGLAENQGSSNQALETIVSLYLTDPPAAVKLKEQYNDMLEQQEYLIELCEQDGVSDETVMLYVKENIIPLLDEIDTALEILIHNAILMFDTLYLQSLSYKQIMFILTTVLISVIVVTLLLYRYVLSKREVEAVALQKQIAVAAQAANDAKSQFLSSISHDIRTPMNAIIGMTTIASTRLDDKERVKDCLNKIATSSRHLLGLINDVLDMSKIENGKFTINKEPVCLSDFMHDFISIIQPQVKAKHLELDLSILGIEDEIVITDSLRLHQIMQNIMSNAIKFTRENGKISLRMEQAPYDREGYSLYVFRFSDNGIGMSEEFQKVIFQPFERAATSTVSKTEGTGLGMSITKSIVDLMGGSISVTSRLNEGTTFTVSLPMQKEQQKECIATDLLKDLRCLIVDDDRDVCENTVLLLKEIGMHSEWVLNGADAVVYVESAHKRHLDYNAVILDWQMPDMDGIETARRIRNKVGDTLPIIILSAYDWTEIEDEAREVGITAFLAKPLFKSRLYETMRNTLMPTPDTQMEQNGLIAHDKASGRILLVEDNTLNAEIAQTLLTDYGLHVDVASDGNEALEFFRADTNKYDIIFMDVQMPVMDGYHATAAIRDLESKNSKHSHTVIIGMSANAFKEDVDKALACGMDDYITKPIDIKKLQNLLRKFCKP</sequence>
<dbReference type="SUPFAM" id="SSF55874">
    <property type="entry name" value="ATPase domain of HSP90 chaperone/DNA topoisomerase II/histidine kinase"/>
    <property type="match status" value="1"/>
</dbReference>
<feature type="domain" description="Response regulatory" evidence="13">
    <location>
        <begin position="624"/>
        <end position="746"/>
    </location>
</feature>
<dbReference type="Gene3D" id="3.40.50.2300">
    <property type="match status" value="2"/>
</dbReference>
<evidence type="ECO:0000256" key="8">
    <source>
        <dbReference type="ARBA" id="ARBA00024867"/>
    </source>
</evidence>
<dbReference type="InterPro" id="IPR004358">
    <property type="entry name" value="Sig_transdc_His_kin-like_C"/>
</dbReference>
<evidence type="ECO:0000256" key="6">
    <source>
        <dbReference type="ARBA" id="ARBA00022777"/>
    </source>
</evidence>
<keyword evidence="7" id="KW-0902">Two-component regulatory system</keyword>
<dbReference type="GO" id="GO:0000155">
    <property type="term" value="F:phosphorelay sensor kinase activity"/>
    <property type="evidence" value="ECO:0007669"/>
    <property type="project" value="InterPro"/>
</dbReference>
<dbReference type="Pfam" id="PF00072">
    <property type="entry name" value="Response_reg"/>
    <property type="match status" value="2"/>
</dbReference>
<evidence type="ECO:0000256" key="9">
    <source>
        <dbReference type="ARBA" id="ARBA00074306"/>
    </source>
</evidence>
<keyword evidence="6" id="KW-0418">Kinase</keyword>
<keyword evidence="11" id="KW-0812">Transmembrane</keyword>
<evidence type="ECO:0000256" key="3">
    <source>
        <dbReference type="ARBA" id="ARBA00012438"/>
    </source>
</evidence>
<dbReference type="SUPFAM" id="SSF47384">
    <property type="entry name" value="Homodimeric domain of signal transducing histidine kinase"/>
    <property type="match status" value="1"/>
</dbReference>
<dbReference type="SMART" id="SM00387">
    <property type="entry name" value="HATPase_c"/>
    <property type="match status" value="1"/>
</dbReference>
<comment type="catalytic activity">
    <reaction evidence="1">
        <text>ATP + protein L-histidine = ADP + protein N-phospho-L-histidine.</text>
        <dbReference type="EC" id="2.7.13.3"/>
    </reaction>
</comment>
<dbReference type="PRINTS" id="PR00344">
    <property type="entry name" value="BCTRLSENSOR"/>
</dbReference>
<dbReference type="CDD" id="cd16922">
    <property type="entry name" value="HATPase_EvgS-ArcB-TorS-like"/>
    <property type="match status" value="1"/>
</dbReference>
<dbReference type="PANTHER" id="PTHR45339">
    <property type="entry name" value="HYBRID SIGNAL TRANSDUCTION HISTIDINE KINASE J"/>
    <property type="match status" value="1"/>
</dbReference>
<evidence type="ECO:0000256" key="7">
    <source>
        <dbReference type="ARBA" id="ARBA00023012"/>
    </source>
</evidence>
<dbReference type="SMART" id="SM00388">
    <property type="entry name" value="HisKA"/>
    <property type="match status" value="1"/>
</dbReference>
<dbReference type="CDD" id="cd00082">
    <property type="entry name" value="HisKA"/>
    <property type="match status" value="1"/>
</dbReference>
<dbReference type="InterPro" id="IPR003594">
    <property type="entry name" value="HATPase_dom"/>
</dbReference>
<dbReference type="CDD" id="cd17546">
    <property type="entry name" value="REC_hyHK_CKI1_RcsC-like"/>
    <property type="match status" value="2"/>
</dbReference>
<reference evidence="14" key="1">
    <citation type="submission" date="2023-01" db="EMBL/GenBank/DDBJ databases">
        <title>Human gut microbiome strain richness.</title>
        <authorList>
            <person name="Chen-Liaw A."/>
        </authorList>
    </citation>
    <scope>NUCLEOTIDE SEQUENCE</scope>
    <source>
        <strain evidence="14">B1_m1001713B170214d0_201011</strain>
    </source>
</reference>
<comment type="caution">
    <text evidence="14">The sequence shown here is derived from an EMBL/GenBank/DDBJ whole genome shotgun (WGS) entry which is preliminary data.</text>
</comment>
<feature type="domain" description="Histidine kinase" evidence="12">
    <location>
        <begin position="242"/>
        <end position="466"/>
    </location>
</feature>
<dbReference type="Pfam" id="PF00512">
    <property type="entry name" value="HisKA"/>
    <property type="match status" value="1"/>
</dbReference>
<keyword evidence="11" id="KW-0472">Membrane</keyword>
<keyword evidence="5 10" id="KW-0597">Phosphoprotein</keyword>
<proteinExistence type="inferred from homology"/>
<evidence type="ECO:0000256" key="10">
    <source>
        <dbReference type="PROSITE-ProRule" id="PRU00169"/>
    </source>
</evidence>
<feature type="transmembrane region" description="Helical" evidence="11">
    <location>
        <begin position="188"/>
        <end position="207"/>
    </location>
</feature>
<evidence type="ECO:0000256" key="11">
    <source>
        <dbReference type="SAM" id="Phobius"/>
    </source>
</evidence>
<comment type="similarity">
    <text evidence="2">In the N-terminal section; belongs to the phytochrome family.</text>
</comment>
<dbReference type="FunFam" id="3.30.565.10:FF:000010">
    <property type="entry name" value="Sensor histidine kinase RcsC"/>
    <property type="match status" value="1"/>
</dbReference>
<feature type="transmembrane region" description="Helical" evidence="11">
    <location>
        <begin position="12"/>
        <end position="30"/>
    </location>
</feature>
<dbReference type="SMART" id="SM00448">
    <property type="entry name" value="REC"/>
    <property type="match status" value="2"/>
</dbReference>
<evidence type="ECO:0000256" key="1">
    <source>
        <dbReference type="ARBA" id="ARBA00000085"/>
    </source>
</evidence>
<keyword evidence="11" id="KW-1133">Transmembrane helix</keyword>
<dbReference type="RefSeq" id="WP_150028223.1">
    <property type="nucleotide sequence ID" value="NZ_CACRUA010000027.1"/>
</dbReference>
<evidence type="ECO:0000256" key="2">
    <source>
        <dbReference type="ARBA" id="ARBA00006402"/>
    </source>
</evidence>
<dbReference type="PANTHER" id="PTHR45339:SF1">
    <property type="entry name" value="HYBRID SIGNAL TRANSDUCTION HISTIDINE KINASE J"/>
    <property type="match status" value="1"/>
</dbReference>
<dbReference type="InterPro" id="IPR036097">
    <property type="entry name" value="HisK_dim/P_sf"/>
</dbReference>
<evidence type="ECO:0000259" key="13">
    <source>
        <dbReference type="PROSITE" id="PS50110"/>
    </source>
</evidence>
<evidence type="ECO:0000313" key="14">
    <source>
        <dbReference type="EMBL" id="MDB1999226.1"/>
    </source>
</evidence>
<dbReference type="InterPro" id="IPR036890">
    <property type="entry name" value="HATPase_C_sf"/>
</dbReference>
<dbReference type="EC" id="2.7.13.3" evidence="3"/>
<dbReference type="GeneID" id="57970093"/>
<dbReference type="Gene3D" id="3.30.565.10">
    <property type="entry name" value="Histidine kinase-like ATPase, C-terminal domain"/>
    <property type="match status" value="1"/>
</dbReference>
<dbReference type="PROSITE" id="PS50109">
    <property type="entry name" value="HIS_KIN"/>
    <property type="match status" value="1"/>
</dbReference>
<dbReference type="Proteomes" id="UP001300871">
    <property type="component" value="Unassembled WGS sequence"/>
</dbReference>
<comment type="function">
    <text evidence="8">May play the central regulatory role in sporulation. It may be an element of the effector pathway responsible for the activation of sporulation genes in response to nutritional stress. Spo0A may act in concert with spo0H (a sigma factor) to control the expression of some genes that are critical to the sporulation process.</text>
</comment>
<dbReference type="InterPro" id="IPR001789">
    <property type="entry name" value="Sig_transdc_resp-reg_receiver"/>
</dbReference>
<evidence type="ECO:0000256" key="4">
    <source>
        <dbReference type="ARBA" id="ARBA00018672"/>
    </source>
</evidence>
<feature type="modified residue" description="4-aspartylphosphate" evidence="10">
    <location>
        <position position="536"/>
    </location>
</feature>
<dbReference type="Gene3D" id="1.10.287.130">
    <property type="match status" value="1"/>
</dbReference>
<dbReference type="SUPFAM" id="SSF52172">
    <property type="entry name" value="CheY-like"/>
    <property type="match status" value="2"/>
</dbReference>
<feature type="modified residue" description="4-aspartylphosphate" evidence="10">
    <location>
        <position position="675"/>
    </location>
</feature>
<dbReference type="AlphaFoldDB" id="A0AAW6ATR0"/>
<gene>
    <name evidence="14" type="ORF">PM006_03345</name>
</gene>
<evidence type="ECO:0000256" key="5">
    <source>
        <dbReference type="ARBA" id="ARBA00022553"/>
    </source>
</evidence>
<dbReference type="InterPro" id="IPR003661">
    <property type="entry name" value="HisK_dim/P_dom"/>
</dbReference>
<evidence type="ECO:0000259" key="12">
    <source>
        <dbReference type="PROSITE" id="PS50109"/>
    </source>
</evidence>
<accession>A0AAW6ATR0</accession>
<dbReference type="EMBL" id="JAQLGM010000005">
    <property type="protein sequence ID" value="MDB1999226.1"/>
    <property type="molecule type" value="Genomic_DNA"/>
</dbReference>
<dbReference type="PROSITE" id="PS50110">
    <property type="entry name" value="RESPONSE_REGULATORY"/>
    <property type="match status" value="2"/>
</dbReference>